<dbReference type="Proteomes" id="UP000177622">
    <property type="component" value="Unassembled WGS sequence"/>
</dbReference>
<comment type="subcellular location">
    <subcellularLocation>
        <location evidence="1">Membrane</location>
        <topology evidence="1">Multi-pass membrane protein</topology>
    </subcellularLocation>
</comment>
<gene>
    <name evidence="10" type="ORF">PENARI_c001G07903</name>
</gene>
<keyword evidence="4 8" id="KW-0812">Transmembrane</keyword>
<feature type="transmembrane region" description="Helical" evidence="8">
    <location>
        <begin position="384"/>
        <end position="402"/>
    </location>
</feature>
<feature type="transmembrane region" description="Helical" evidence="8">
    <location>
        <begin position="423"/>
        <end position="440"/>
    </location>
</feature>
<dbReference type="GO" id="GO:0016020">
    <property type="term" value="C:membrane"/>
    <property type="evidence" value="ECO:0007669"/>
    <property type="project" value="UniProtKB-SubCell"/>
</dbReference>
<dbReference type="InterPro" id="IPR020846">
    <property type="entry name" value="MFS_dom"/>
</dbReference>
<dbReference type="InterPro" id="IPR005829">
    <property type="entry name" value="Sugar_transporter_CS"/>
</dbReference>
<accession>A0A1F5LX80</accession>
<feature type="transmembrane region" description="Helical" evidence="8">
    <location>
        <begin position="163"/>
        <end position="183"/>
    </location>
</feature>
<dbReference type="RefSeq" id="XP_022493201.1">
    <property type="nucleotide sequence ID" value="XM_022626758.1"/>
</dbReference>
<evidence type="ECO:0000256" key="4">
    <source>
        <dbReference type="ARBA" id="ARBA00022692"/>
    </source>
</evidence>
<dbReference type="Pfam" id="PF00083">
    <property type="entry name" value="Sugar_tr"/>
    <property type="match status" value="1"/>
</dbReference>
<evidence type="ECO:0000313" key="11">
    <source>
        <dbReference type="Proteomes" id="UP000177622"/>
    </source>
</evidence>
<evidence type="ECO:0000256" key="5">
    <source>
        <dbReference type="ARBA" id="ARBA00022989"/>
    </source>
</evidence>
<dbReference type="PANTHER" id="PTHR48022">
    <property type="entry name" value="PLASTIDIC GLUCOSE TRANSPORTER 4"/>
    <property type="match status" value="1"/>
</dbReference>
<dbReference type="FunFam" id="1.20.1250.20:FF:000117">
    <property type="entry name" value="MFS hexose transporter"/>
    <property type="match status" value="1"/>
</dbReference>
<evidence type="ECO:0000313" key="10">
    <source>
        <dbReference type="EMBL" id="OGE57778.1"/>
    </source>
</evidence>
<protein>
    <recommendedName>
        <fullName evidence="9">Major facilitator superfamily (MFS) profile domain-containing protein</fullName>
    </recommendedName>
</protein>
<evidence type="ECO:0000256" key="7">
    <source>
        <dbReference type="RuleBase" id="RU003346"/>
    </source>
</evidence>
<evidence type="ECO:0000256" key="8">
    <source>
        <dbReference type="SAM" id="Phobius"/>
    </source>
</evidence>
<feature type="transmembrane region" description="Helical" evidence="8">
    <location>
        <begin position="195"/>
        <end position="216"/>
    </location>
</feature>
<keyword evidence="5 8" id="KW-1133">Transmembrane helix</keyword>
<feature type="transmembrane region" description="Helical" evidence="8">
    <location>
        <begin position="285"/>
        <end position="303"/>
    </location>
</feature>
<dbReference type="InterPro" id="IPR005828">
    <property type="entry name" value="MFS_sugar_transport-like"/>
</dbReference>
<feature type="transmembrane region" description="Helical" evidence="8">
    <location>
        <begin position="323"/>
        <end position="344"/>
    </location>
</feature>
<feature type="transmembrane region" description="Helical" evidence="8">
    <location>
        <begin position="351"/>
        <end position="369"/>
    </location>
</feature>
<proteinExistence type="inferred from homology"/>
<evidence type="ECO:0000256" key="6">
    <source>
        <dbReference type="ARBA" id="ARBA00023136"/>
    </source>
</evidence>
<keyword evidence="6 8" id="KW-0472">Membrane</keyword>
<feature type="transmembrane region" description="Helical" evidence="8">
    <location>
        <begin position="130"/>
        <end position="151"/>
    </location>
</feature>
<dbReference type="InterPro" id="IPR036259">
    <property type="entry name" value="MFS_trans_sf"/>
</dbReference>
<dbReference type="InterPro" id="IPR003663">
    <property type="entry name" value="Sugar/inositol_transpt"/>
</dbReference>
<dbReference type="OrthoDB" id="6133115at2759"/>
<reference evidence="10 11" key="1">
    <citation type="journal article" date="2016" name="Sci. Rep.">
        <title>Penicillium arizonense, a new, genome sequenced fungal species, reveals a high chemical diversity in secreted metabolites.</title>
        <authorList>
            <person name="Grijseels S."/>
            <person name="Nielsen J.C."/>
            <person name="Randelovic M."/>
            <person name="Nielsen J."/>
            <person name="Nielsen K.F."/>
            <person name="Workman M."/>
            <person name="Frisvad J.C."/>
        </authorList>
    </citation>
    <scope>NUCLEOTIDE SEQUENCE [LARGE SCALE GENOMIC DNA]</scope>
    <source>
        <strain evidence="10 11">CBS 141311</strain>
    </source>
</reference>
<dbReference type="InterPro" id="IPR050360">
    <property type="entry name" value="MFS_Sugar_Transporters"/>
</dbReference>
<feature type="domain" description="Major facilitator superfamily (MFS) profile" evidence="9">
    <location>
        <begin position="36"/>
        <end position="475"/>
    </location>
</feature>
<dbReference type="PANTHER" id="PTHR48022:SF24">
    <property type="entry name" value="HEXOSE TRANSPORTER PROTEIN (AFU_ORTHOLOGUE AFUA_8G04480)"/>
    <property type="match status" value="1"/>
</dbReference>
<evidence type="ECO:0000256" key="1">
    <source>
        <dbReference type="ARBA" id="ARBA00004141"/>
    </source>
</evidence>
<feature type="transmembrane region" description="Helical" evidence="8">
    <location>
        <begin position="104"/>
        <end position="124"/>
    </location>
</feature>
<dbReference type="PROSITE" id="PS00217">
    <property type="entry name" value="SUGAR_TRANSPORT_2"/>
    <property type="match status" value="1"/>
</dbReference>
<organism evidence="10 11">
    <name type="scientific">Penicillium arizonense</name>
    <dbReference type="NCBI Taxonomy" id="1835702"/>
    <lineage>
        <taxon>Eukaryota</taxon>
        <taxon>Fungi</taxon>
        <taxon>Dikarya</taxon>
        <taxon>Ascomycota</taxon>
        <taxon>Pezizomycotina</taxon>
        <taxon>Eurotiomycetes</taxon>
        <taxon>Eurotiomycetidae</taxon>
        <taxon>Eurotiales</taxon>
        <taxon>Aspergillaceae</taxon>
        <taxon>Penicillium</taxon>
    </lineage>
</organism>
<comment type="caution">
    <text evidence="10">The sequence shown here is derived from an EMBL/GenBank/DDBJ whole genome shotgun (WGS) entry which is preliminary data.</text>
</comment>
<dbReference type="NCBIfam" id="TIGR00879">
    <property type="entry name" value="SP"/>
    <property type="match status" value="1"/>
</dbReference>
<dbReference type="AlphaFoldDB" id="A0A1F5LX80"/>
<dbReference type="SUPFAM" id="SSF103473">
    <property type="entry name" value="MFS general substrate transporter"/>
    <property type="match status" value="1"/>
</dbReference>
<feature type="transmembrane region" description="Helical" evidence="8">
    <location>
        <begin position="75"/>
        <end position="92"/>
    </location>
</feature>
<dbReference type="EMBL" id="LXJU01000001">
    <property type="protein sequence ID" value="OGE57778.1"/>
    <property type="molecule type" value="Genomic_DNA"/>
</dbReference>
<dbReference type="Gene3D" id="1.20.1250.20">
    <property type="entry name" value="MFS general substrate transporter like domains"/>
    <property type="match status" value="1"/>
</dbReference>
<evidence type="ECO:0000256" key="2">
    <source>
        <dbReference type="ARBA" id="ARBA00010992"/>
    </source>
</evidence>
<dbReference type="PROSITE" id="PS50850">
    <property type="entry name" value="MFS"/>
    <property type="match status" value="1"/>
</dbReference>
<feature type="transmembrane region" description="Helical" evidence="8">
    <location>
        <begin position="452"/>
        <end position="471"/>
    </location>
</feature>
<keyword evidence="3 7" id="KW-0813">Transport</keyword>
<sequence>MLTHSSNFEGLALKDVIPKDRKPFWKDGTLLKLNALLLCALLTQITSGYDGSMLNGMQSLPQWQKYFGKPTGTRLGAMTFGPNGGTLISVLISSQLCERYGRRYPICGGSIIIIIGSILQTAAANYAMFVVSRFFVGFGLGIVATAAPPLLSEVAYPTHRGILVSFYLCTWSLGSLIAAWVTYGTFKMTDSSWSWRIPSVLQCFFSLVQVVLSLLAPESPRWLIYQGRRQEALNILTKYHGHGDPNSPLVRFEMAEITATLEVEKVQRLSRWTEWVATPGNRHRFFLALYIPAMLQWAGNGLTSYYLSKVLKTINVTNPRTQLIINACLAVWSFLTATVAATLVDRAGRRRLFLLGMGGMGIAYTLWTICSALNEERGFKDKGFAAAVLLMIFIFSACYHMCSPIAPTYIMEVVQYSLRAKASMMYQLTGNLAGIYNSFANPVAMDAISWRYYIVWCCVIGIHFTLIYFFFPETKGKGLEEVAEIFDGPDALAGVNAMKSMGLDVNVDKAVAIGYGQEAESDAVKTGTAHVERV</sequence>
<dbReference type="GO" id="GO:0005351">
    <property type="term" value="F:carbohydrate:proton symporter activity"/>
    <property type="evidence" value="ECO:0007669"/>
    <property type="project" value="TreeGrafter"/>
</dbReference>
<comment type="similarity">
    <text evidence="2 7">Belongs to the major facilitator superfamily. Sugar transporter (TC 2.A.1.1) family.</text>
</comment>
<name>A0A1F5LX80_PENAI</name>
<evidence type="ECO:0000259" key="9">
    <source>
        <dbReference type="PROSITE" id="PS50850"/>
    </source>
</evidence>
<keyword evidence="11" id="KW-1185">Reference proteome</keyword>
<evidence type="ECO:0000256" key="3">
    <source>
        <dbReference type="ARBA" id="ARBA00022448"/>
    </source>
</evidence>
<dbReference type="GeneID" id="34571492"/>
<dbReference type="PROSITE" id="PS00216">
    <property type="entry name" value="SUGAR_TRANSPORT_1"/>
    <property type="match status" value="1"/>
</dbReference>